<dbReference type="InterPro" id="IPR029058">
    <property type="entry name" value="AB_hydrolase_fold"/>
</dbReference>
<dbReference type="GO" id="GO:0046464">
    <property type="term" value="P:acylglycerol catabolic process"/>
    <property type="evidence" value="ECO:0007669"/>
    <property type="project" value="TreeGrafter"/>
</dbReference>
<dbReference type="KEGG" id="amaq:GO499_05245"/>
<dbReference type="Gene3D" id="3.40.50.1820">
    <property type="entry name" value="alpha/beta hydrolase"/>
    <property type="match status" value="1"/>
</dbReference>
<dbReference type="PRINTS" id="PR00412">
    <property type="entry name" value="EPOXHYDRLASE"/>
</dbReference>
<dbReference type="GO" id="GO:0047372">
    <property type="term" value="F:monoacylglycerol lipase activity"/>
    <property type="evidence" value="ECO:0007669"/>
    <property type="project" value="TreeGrafter"/>
</dbReference>
<dbReference type="InterPro" id="IPR050266">
    <property type="entry name" value="AB_hydrolase_sf"/>
</dbReference>
<dbReference type="Proteomes" id="UP000464495">
    <property type="component" value="Chromosome"/>
</dbReference>
<accession>A0A6P1SW10</accession>
<evidence type="ECO:0000313" key="2">
    <source>
        <dbReference type="EMBL" id="QHQ34638.1"/>
    </source>
</evidence>
<feature type="domain" description="AB hydrolase-1" evidence="1">
    <location>
        <begin position="71"/>
        <end position="303"/>
    </location>
</feature>
<evidence type="ECO:0000259" key="1">
    <source>
        <dbReference type="Pfam" id="PF00561"/>
    </source>
</evidence>
<dbReference type="Pfam" id="PF00561">
    <property type="entry name" value="Abhydrolase_1"/>
    <property type="match status" value="1"/>
</dbReference>
<sequence length="317" mass="33476">MTGDWTMRNWAKGLAGAMALGLIALAAGCGGNGPIAGTMLAIGRAQAGMAAKTVETPSGTVHYLEGGKGEPVLLLHGIYARKEHWLDFSEQLTGHYRVIALDLPGFGDNAPLEPGGYRLSRQVSALAGVMDALGLQSAHIAANSMGGQIAGTLAVEQPTRVRSLAFIGSPLGVRGPKTTAFEKAVDRGRAPLVVRSLEDFEARNAVLFPGAVPDAPGAIIRSWATAEVARGPLNQQIWDEVASYDVTPLQLIAPKIRQPALVVWCQQDEVFHPSGGPVLAVALPNAELQRPEDCGHVPMLDKPTLTGKLYRTFLKGL</sequence>
<name>A0A6P1SW10_9RHOB</name>
<reference evidence="2 3" key="1">
    <citation type="submission" date="2019-12" db="EMBL/GenBank/DDBJ databases">
        <title>Complete genome sequence of Algicella marina strain 9Alg 56(T) isolated from the red alga Tichocarpus crinitus.</title>
        <authorList>
            <person name="Kim S.-G."/>
            <person name="Nedashkovskaya O.I."/>
        </authorList>
    </citation>
    <scope>NUCLEOTIDE SEQUENCE [LARGE SCALE GENOMIC DNA]</scope>
    <source>
        <strain evidence="2 3">9Alg 56</strain>
    </source>
</reference>
<dbReference type="GO" id="GO:0016020">
    <property type="term" value="C:membrane"/>
    <property type="evidence" value="ECO:0007669"/>
    <property type="project" value="TreeGrafter"/>
</dbReference>
<keyword evidence="2" id="KW-0378">Hydrolase</keyword>
<gene>
    <name evidence="2" type="ORF">GO499_05245</name>
</gene>
<dbReference type="PANTHER" id="PTHR43798">
    <property type="entry name" value="MONOACYLGLYCEROL LIPASE"/>
    <property type="match status" value="1"/>
</dbReference>
<dbReference type="InterPro" id="IPR000073">
    <property type="entry name" value="AB_hydrolase_1"/>
</dbReference>
<dbReference type="InterPro" id="IPR000639">
    <property type="entry name" value="Epox_hydrolase-like"/>
</dbReference>
<dbReference type="EMBL" id="CP046620">
    <property type="protein sequence ID" value="QHQ34638.1"/>
    <property type="molecule type" value="Genomic_DNA"/>
</dbReference>
<dbReference type="SUPFAM" id="SSF53474">
    <property type="entry name" value="alpha/beta-Hydrolases"/>
    <property type="match status" value="1"/>
</dbReference>
<dbReference type="PANTHER" id="PTHR43798:SF5">
    <property type="entry name" value="MONOACYLGLYCEROL LIPASE ABHD6"/>
    <property type="match status" value="1"/>
</dbReference>
<proteinExistence type="predicted"/>
<dbReference type="PRINTS" id="PR00111">
    <property type="entry name" value="ABHYDROLASE"/>
</dbReference>
<dbReference type="AlphaFoldDB" id="A0A6P1SW10"/>
<keyword evidence="3" id="KW-1185">Reference proteome</keyword>
<organism evidence="2 3">
    <name type="scientific">Algicella marina</name>
    <dbReference type="NCBI Taxonomy" id="2683284"/>
    <lineage>
        <taxon>Bacteria</taxon>
        <taxon>Pseudomonadati</taxon>
        <taxon>Pseudomonadota</taxon>
        <taxon>Alphaproteobacteria</taxon>
        <taxon>Rhodobacterales</taxon>
        <taxon>Paracoccaceae</taxon>
        <taxon>Algicella</taxon>
    </lineage>
</organism>
<protein>
    <submittedName>
        <fullName evidence="2">Alpha/beta fold hydrolase</fullName>
    </submittedName>
</protein>
<evidence type="ECO:0000313" key="3">
    <source>
        <dbReference type="Proteomes" id="UP000464495"/>
    </source>
</evidence>